<sequence length="36" mass="3930">MLENLPMETVARSIQFTRPSVRLQSGQTVGAVILSV</sequence>
<reference evidence="1 2" key="1">
    <citation type="journal article" date="2005" name="Nucleic Acids Res.">
        <title>Genomic blueprint of Hahella chejuensis, a marine microbe producing an algicidal agent.</title>
        <authorList>
            <person name="Jeong H."/>
            <person name="Yim J.H."/>
            <person name="Lee C."/>
            <person name="Choi S.-H."/>
            <person name="Park Y.K."/>
            <person name="Yoon S.H."/>
            <person name="Hur C.-G."/>
            <person name="Kang H.-Y."/>
            <person name="Kim D."/>
            <person name="Lee H.H."/>
            <person name="Park K.H."/>
            <person name="Park S.-H."/>
            <person name="Park H.-S."/>
            <person name="Lee H.K."/>
            <person name="Oh T.K."/>
            <person name="Kim J.F."/>
        </authorList>
    </citation>
    <scope>NUCLEOTIDE SEQUENCE [LARGE SCALE GENOMIC DNA]</scope>
    <source>
        <strain evidence="1 2">KCTC 2396</strain>
    </source>
</reference>
<dbReference type="KEGG" id="hch:HCH_03050"/>
<dbReference type="EMBL" id="CP000155">
    <property type="protein sequence ID" value="ABC29816.1"/>
    <property type="molecule type" value="Genomic_DNA"/>
</dbReference>
<gene>
    <name evidence="1" type="ordered locus">HCH_03050</name>
</gene>
<dbReference type="Proteomes" id="UP000000238">
    <property type="component" value="Chromosome"/>
</dbReference>
<keyword evidence="2" id="KW-1185">Reference proteome</keyword>
<accession>Q2SHQ8</accession>
<proteinExistence type="predicted"/>
<dbReference type="STRING" id="349521.HCH_03050"/>
<dbReference type="HOGENOM" id="CLU_3356506_0_0_6"/>
<evidence type="ECO:0000313" key="2">
    <source>
        <dbReference type="Proteomes" id="UP000000238"/>
    </source>
</evidence>
<evidence type="ECO:0000313" key="1">
    <source>
        <dbReference type="EMBL" id="ABC29816.1"/>
    </source>
</evidence>
<protein>
    <submittedName>
        <fullName evidence="1">Uncharacterized protein</fullName>
    </submittedName>
</protein>
<dbReference type="AlphaFoldDB" id="Q2SHQ8"/>
<organism evidence="1 2">
    <name type="scientific">Hahella chejuensis (strain KCTC 2396)</name>
    <dbReference type="NCBI Taxonomy" id="349521"/>
    <lineage>
        <taxon>Bacteria</taxon>
        <taxon>Pseudomonadati</taxon>
        <taxon>Pseudomonadota</taxon>
        <taxon>Gammaproteobacteria</taxon>
        <taxon>Oceanospirillales</taxon>
        <taxon>Hahellaceae</taxon>
        <taxon>Hahella</taxon>
    </lineage>
</organism>
<name>Q2SHQ8_HAHCH</name>